<evidence type="ECO:0000313" key="1">
    <source>
        <dbReference type="EMBL" id="MFM0443615.1"/>
    </source>
</evidence>
<dbReference type="EMBL" id="JAQQDH010000002">
    <property type="protein sequence ID" value="MFM0443615.1"/>
    <property type="molecule type" value="Genomic_DNA"/>
</dbReference>
<accession>A0ABW9BY62</accession>
<reference evidence="1 2" key="1">
    <citation type="journal article" date="2024" name="Chem. Sci.">
        <title>Discovery of megapolipeptins by genome mining of a Burkholderiales bacteria collection.</title>
        <authorList>
            <person name="Paulo B.S."/>
            <person name="Recchia M.J.J."/>
            <person name="Lee S."/>
            <person name="Fergusson C.H."/>
            <person name="Romanowski S.B."/>
            <person name="Hernandez A."/>
            <person name="Krull N."/>
            <person name="Liu D.Y."/>
            <person name="Cavanagh H."/>
            <person name="Bos A."/>
            <person name="Gray C.A."/>
            <person name="Murphy B.T."/>
            <person name="Linington R.G."/>
            <person name="Eustaquio A.S."/>
        </authorList>
    </citation>
    <scope>NUCLEOTIDE SEQUENCE [LARGE SCALE GENOMIC DNA]</scope>
    <source>
        <strain evidence="1 2">RL17-379-BIB-C</strain>
    </source>
</reference>
<organism evidence="1 2">
    <name type="scientific">Paraburkholderia strydomiana</name>
    <dbReference type="NCBI Taxonomy" id="1245417"/>
    <lineage>
        <taxon>Bacteria</taxon>
        <taxon>Pseudomonadati</taxon>
        <taxon>Pseudomonadota</taxon>
        <taxon>Betaproteobacteria</taxon>
        <taxon>Burkholderiales</taxon>
        <taxon>Burkholderiaceae</taxon>
        <taxon>Paraburkholderia</taxon>
    </lineage>
</organism>
<protein>
    <submittedName>
        <fullName evidence="1">Uncharacterized protein</fullName>
    </submittedName>
</protein>
<dbReference type="Proteomes" id="UP001629288">
    <property type="component" value="Unassembled WGS sequence"/>
</dbReference>
<keyword evidence="2" id="KW-1185">Reference proteome</keyword>
<dbReference type="RefSeq" id="WP_408128207.1">
    <property type="nucleotide sequence ID" value="NZ_JAQQDH010000002.1"/>
</dbReference>
<evidence type="ECO:0000313" key="2">
    <source>
        <dbReference type="Proteomes" id="UP001629288"/>
    </source>
</evidence>
<comment type="caution">
    <text evidence="1">The sequence shown here is derived from an EMBL/GenBank/DDBJ whole genome shotgun (WGS) entry which is preliminary data.</text>
</comment>
<gene>
    <name evidence="1" type="ORF">PQR00_08435</name>
</gene>
<sequence>MDAAAQASFEKMLTAALTVRRVKLEASVCKTMWTKETSKSIKEIRASTFADETVFLLSNLALPSALKTIGQQNQLDIKVPDEWLARYESYVTHQSPTICLIRR</sequence>
<proteinExistence type="predicted"/>
<name>A0ABW9BY62_9BURK</name>